<dbReference type="Proteomes" id="UP000243015">
    <property type="component" value="Unassembled WGS sequence"/>
</dbReference>
<keyword evidence="3" id="KW-0813">Transport</keyword>
<dbReference type="GO" id="GO:0005829">
    <property type="term" value="C:cytosol"/>
    <property type="evidence" value="ECO:0007669"/>
    <property type="project" value="GOC"/>
</dbReference>
<comment type="caution">
    <text evidence="11">The sequence shown here is derived from an EMBL/GenBank/DDBJ whole genome shotgun (WGS) entry which is preliminary data.</text>
</comment>
<dbReference type="PANTHER" id="PTHR12952">
    <property type="entry name" value="SYS1"/>
    <property type="match status" value="1"/>
</dbReference>
<evidence type="ECO:0000256" key="9">
    <source>
        <dbReference type="SAM" id="MobiDB-lite"/>
    </source>
</evidence>
<dbReference type="GO" id="GO:0034067">
    <property type="term" value="P:protein localization to Golgi apparatus"/>
    <property type="evidence" value="ECO:0007669"/>
    <property type="project" value="TreeGrafter"/>
</dbReference>
<dbReference type="PANTHER" id="PTHR12952:SF0">
    <property type="entry name" value="PROTEIN SYS1 HOMOLOG"/>
    <property type="match status" value="1"/>
</dbReference>
<name>A0A178ESJ4_TRIRU</name>
<sequence length="263" mass="29029">MRRRRLPRAGALADLPPSKIIRKILAIQLAYYVCATVLILFTALVAGTAFSPDLILSWRTVRGDTTVGWTLGFVWLLNSSLGAIFLLLFVSRSKLIPDFAFTLHFIHLTITSFYTHSVPTNMLWWGLQTASATLMTFLGMWACQWRELQPIAFGGQAATTGTRQQQQQQTPATDADIESGIDLENMSRGRGRGRDRDGGGDYVEVPNKVLAVLAQYVAAYGHFGRYISHIQLPGIVYLADEVELEQGLVFTDVGGALFVSETA</sequence>
<evidence type="ECO:0000256" key="7">
    <source>
        <dbReference type="ARBA" id="ARBA00023034"/>
    </source>
</evidence>
<feature type="transmembrane region" description="Helical" evidence="10">
    <location>
        <begin position="29"/>
        <end position="50"/>
    </location>
</feature>
<evidence type="ECO:0000256" key="1">
    <source>
        <dbReference type="ARBA" id="ARBA00004653"/>
    </source>
</evidence>
<feature type="transmembrane region" description="Helical" evidence="10">
    <location>
        <begin position="99"/>
        <end position="116"/>
    </location>
</feature>
<keyword evidence="5" id="KW-0653">Protein transport</keyword>
<evidence type="ECO:0000256" key="2">
    <source>
        <dbReference type="ARBA" id="ARBA00008160"/>
    </source>
</evidence>
<evidence type="ECO:0000256" key="4">
    <source>
        <dbReference type="ARBA" id="ARBA00022692"/>
    </source>
</evidence>
<feature type="transmembrane region" description="Helical" evidence="10">
    <location>
        <begin position="122"/>
        <end position="143"/>
    </location>
</feature>
<keyword evidence="6 10" id="KW-1133">Transmembrane helix</keyword>
<evidence type="ECO:0000313" key="11">
    <source>
        <dbReference type="EMBL" id="OAL63062.1"/>
    </source>
</evidence>
<keyword evidence="8 10" id="KW-0472">Membrane</keyword>
<evidence type="ECO:0000313" key="12">
    <source>
        <dbReference type="Proteomes" id="UP000243015"/>
    </source>
</evidence>
<dbReference type="GO" id="GO:0000139">
    <property type="term" value="C:Golgi membrane"/>
    <property type="evidence" value="ECO:0007669"/>
    <property type="project" value="UniProtKB-SubCell"/>
</dbReference>
<evidence type="ECO:0000256" key="10">
    <source>
        <dbReference type="SAM" id="Phobius"/>
    </source>
</evidence>
<dbReference type="AlphaFoldDB" id="A0A178ESJ4"/>
<feature type="compositionally biased region" description="Low complexity" evidence="9">
    <location>
        <begin position="159"/>
        <end position="173"/>
    </location>
</feature>
<keyword evidence="7" id="KW-0333">Golgi apparatus</keyword>
<reference evidence="11 12" key="1">
    <citation type="submission" date="2016-05" db="EMBL/GenBank/DDBJ databases">
        <title>Genome sequencing of Trichophyton rubrum CMCC(F)T1i isolated from hair.</title>
        <authorList>
            <person name="Zhan P."/>
            <person name="Tao Y."/>
            <person name="Liu W."/>
        </authorList>
    </citation>
    <scope>NUCLEOTIDE SEQUENCE [LARGE SCALE GENOMIC DNA]</scope>
    <source>
        <strain evidence="12">CMCC(F)T1i</strain>
    </source>
</reference>
<proteinExistence type="inferred from homology"/>
<dbReference type="GO" id="GO:0006895">
    <property type="term" value="P:Golgi to endosome transport"/>
    <property type="evidence" value="ECO:0007669"/>
    <property type="project" value="TreeGrafter"/>
</dbReference>
<gene>
    <name evidence="11" type="ORF">A7C99_5450</name>
</gene>
<evidence type="ECO:0000256" key="5">
    <source>
        <dbReference type="ARBA" id="ARBA00022927"/>
    </source>
</evidence>
<keyword evidence="4 10" id="KW-0812">Transmembrane</keyword>
<comment type="similarity">
    <text evidence="2">Belongs to the SYS1 family.</text>
</comment>
<protein>
    <recommendedName>
        <fullName evidence="13">Integral membrane protein</fullName>
    </recommendedName>
</protein>
<feature type="transmembrane region" description="Helical" evidence="10">
    <location>
        <begin position="70"/>
        <end position="90"/>
    </location>
</feature>
<feature type="region of interest" description="Disordered" evidence="9">
    <location>
        <begin position="159"/>
        <end position="179"/>
    </location>
</feature>
<dbReference type="InterPro" id="IPR019185">
    <property type="entry name" value="Integral_membrane_SYS1-rel"/>
</dbReference>
<dbReference type="VEuPathDB" id="FungiDB:TERG_00936"/>
<comment type="subcellular location">
    <subcellularLocation>
        <location evidence="1">Golgi apparatus membrane</location>
        <topology evidence="1">Multi-pass membrane protein</topology>
    </subcellularLocation>
</comment>
<evidence type="ECO:0000256" key="6">
    <source>
        <dbReference type="ARBA" id="ARBA00022989"/>
    </source>
</evidence>
<accession>A0A178ESJ4</accession>
<evidence type="ECO:0000256" key="3">
    <source>
        <dbReference type="ARBA" id="ARBA00022448"/>
    </source>
</evidence>
<dbReference type="EMBL" id="LHPM01000018">
    <property type="protein sequence ID" value="OAL63062.1"/>
    <property type="molecule type" value="Genomic_DNA"/>
</dbReference>
<dbReference type="Pfam" id="PF09801">
    <property type="entry name" value="SYS1"/>
    <property type="match status" value="1"/>
</dbReference>
<dbReference type="GO" id="GO:0043001">
    <property type="term" value="P:Golgi to plasma membrane protein transport"/>
    <property type="evidence" value="ECO:0007669"/>
    <property type="project" value="TreeGrafter"/>
</dbReference>
<evidence type="ECO:0008006" key="13">
    <source>
        <dbReference type="Google" id="ProtNLM"/>
    </source>
</evidence>
<evidence type="ECO:0000256" key="8">
    <source>
        <dbReference type="ARBA" id="ARBA00023136"/>
    </source>
</evidence>
<dbReference type="GO" id="GO:0005802">
    <property type="term" value="C:trans-Golgi network"/>
    <property type="evidence" value="ECO:0007669"/>
    <property type="project" value="TreeGrafter"/>
</dbReference>
<organism evidence="11 12">
    <name type="scientific">Trichophyton rubrum</name>
    <name type="common">Athlete's foot fungus</name>
    <name type="synonym">Epidermophyton rubrum</name>
    <dbReference type="NCBI Taxonomy" id="5551"/>
    <lineage>
        <taxon>Eukaryota</taxon>
        <taxon>Fungi</taxon>
        <taxon>Dikarya</taxon>
        <taxon>Ascomycota</taxon>
        <taxon>Pezizomycotina</taxon>
        <taxon>Eurotiomycetes</taxon>
        <taxon>Eurotiomycetidae</taxon>
        <taxon>Onygenales</taxon>
        <taxon>Arthrodermataceae</taxon>
        <taxon>Trichophyton</taxon>
    </lineage>
</organism>